<comment type="caution">
    <text evidence="1">The sequence shown here is derived from an EMBL/GenBank/DDBJ whole genome shotgun (WGS) entry which is preliminary data.</text>
</comment>
<dbReference type="EMBL" id="JAYRBN010000091">
    <property type="protein sequence ID" value="KAL2730545.1"/>
    <property type="molecule type" value="Genomic_DNA"/>
</dbReference>
<name>A0ABD2BD11_VESMC</name>
<accession>A0ABD2BD11</accession>
<gene>
    <name evidence="1" type="ORF">V1477_016356</name>
</gene>
<evidence type="ECO:0000313" key="2">
    <source>
        <dbReference type="Proteomes" id="UP001607303"/>
    </source>
</evidence>
<dbReference type="Proteomes" id="UP001607303">
    <property type="component" value="Unassembled WGS sequence"/>
</dbReference>
<proteinExistence type="predicted"/>
<dbReference type="AlphaFoldDB" id="A0ABD2BD11"/>
<protein>
    <submittedName>
        <fullName evidence="1">Uncharacterized protein</fullName>
    </submittedName>
</protein>
<sequence length="167" mass="19017">MSERASKIQLAESPVGIEIQIQETQKSEGKKNGSNTLCWFSLNIRLTNPSAHSAFDTHVVHSMNEQLPNHCTKVPSAKMNVPLETANYPTEIKLTYYHERDIAKGKSTNICTRTLSLFSPQCKTLYLQIVYPDNDLEYCKLMYGPELQTTIQPGFTFFMLDLYRCSV</sequence>
<keyword evidence="2" id="KW-1185">Reference proteome</keyword>
<evidence type="ECO:0000313" key="1">
    <source>
        <dbReference type="EMBL" id="KAL2730545.1"/>
    </source>
</evidence>
<organism evidence="1 2">
    <name type="scientific">Vespula maculifrons</name>
    <name type="common">Eastern yellow jacket</name>
    <name type="synonym">Wasp</name>
    <dbReference type="NCBI Taxonomy" id="7453"/>
    <lineage>
        <taxon>Eukaryota</taxon>
        <taxon>Metazoa</taxon>
        <taxon>Ecdysozoa</taxon>
        <taxon>Arthropoda</taxon>
        <taxon>Hexapoda</taxon>
        <taxon>Insecta</taxon>
        <taxon>Pterygota</taxon>
        <taxon>Neoptera</taxon>
        <taxon>Endopterygota</taxon>
        <taxon>Hymenoptera</taxon>
        <taxon>Apocrita</taxon>
        <taxon>Aculeata</taxon>
        <taxon>Vespoidea</taxon>
        <taxon>Vespidae</taxon>
        <taxon>Vespinae</taxon>
        <taxon>Vespula</taxon>
    </lineage>
</organism>
<reference evidence="1 2" key="1">
    <citation type="journal article" date="2024" name="Ann. Entomol. Soc. Am.">
        <title>Genomic analyses of the southern and eastern yellowjacket wasps (Hymenoptera: Vespidae) reveal evolutionary signatures of social life.</title>
        <authorList>
            <person name="Catto M.A."/>
            <person name="Caine P.B."/>
            <person name="Orr S.E."/>
            <person name="Hunt B.G."/>
            <person name="Goodisman M.A.D."/>
        </authorList>
    </citation>
    <scope>NUCLEOTIDE SEQUENCE [LARGE SCALE GENOMIC DNA]</scope>
    <source>
        <strain evidence="1">232</strain>
        <tissue evidence="1">Head and thorax</tissue>
    </source>
</reference>